<dbReference type="AlphaFoldDB" id="A0A9P6C794"/>
<feature type="region of interest" description="Disordered" evidence="1">
    <location>
        <begin position="381"/>
        <end position="422"/>
    </location>
</feature>
<evidence type="ECO:0000256" key="1">
    <source>
        <dbReference type="SAM" id="MobiDB-lite"/>
    </source>
</evidence>
<feature type="region of interest" description="Disordered" evidence="1">
    <location>
        <begin position="57"/>
        <end position="93"/>
    </location>
</feature>
<evidence type="ECO:0000313" key="2">
    <source>
        <dbReference type="EMBL" id="KAF9451645.1"/>
    </source>
</evidence>
<name>A0A9P6C794_9AGAR</name>
<protein>
    <submittedName>
        <fullName evidence="2">Uncharacterized protein</fullName>
    </submittedName>
</protein>
<accession>A0A9P6C794</accession>
<reference evidence="2" key="1">
    <citation type="submission" date="2020-11" db="EMBL/GenBank/DDBJ databases">
        <authorList>
            <consortium name="DOE Joint Genome Institute"/>
            <person name="Ahrendt S."/>
            <person name="Riley R."/>
            <person name="Andreopoulos W."/>
            <person name="Labutti K."/>
            <person name="Pangilinan J."/>
            <person name="Ruiz-Duenas F.J."/>
            <person name="Barrasa J.M."/>
            <person name="Sanchez-Garcia M."/>
            <person name="Camarero S."/>
            <person name="Miyauchi S."/>
            <person name="Serrano A."/>
            <person name="Linde D."/>
            <person name="Babiker R."/>
            <person name="Drula E."/>
            <person name="Ayuso-Fernandez I."/>
            <person name="Pacheco R."/>
            <person name="Padilla G."/>
            <person name="Ferreira P."/>
            <person name="Barriuso J."/>
            <person name="Kellner H."/>
            <person name="Castanera R."/>
            <person name="Alfaro M."/>
            <person name="Ramirez L."/>
            <person name="Pisabarro A.G."/>
            <person name="Kuo A."/>
            <person name="Tritt A."/>
            <person name="Lipzen A."/>
            <person name="He G."/>
            <person name="Yan M."/>
            <person name="Ng V."/>
            <person name="Cullen D."/>
            <person name="Martin F."/>
            <person name="Rosso M.-N."/>
            <person name="Henrissat B."/>
            <person name="Hibbett D."/>
            <person name="Martinez A.T."/>
            <person name="Grigoriev I.V."/>
        </authorList>
    </citation>
    <scope>NUCLEOTIDE SEQUENCE</scope>
    <source>
        <strain evidence="2">MF-IS2</strain>
    </source>
</reference>
<proteinExistence type="predicted"/>
<sequence length="521" mass="58239">MLPASSELPWLLGNGDTVGSKDSAQRKNLLGGKQPLRVGRVSTPEVTKLEEVIELTDSDSDHSLPRANCPVMKPTPVVSTSPTRSPSSTVPRRRGLSFSQFAFQSTSTRSTSRSVSAVATQTRSLSSSSSAEKTKTSRDRRKTHLGEINISTSAMSRLEKCVCCDARWTTRKTVSQKLSHIRTCSRKKSYSSETVSILVRKELKITVESRTEKTETISNTHLEDVVQDSLPRKKRRQERGGSTVQEYSGAKRENILKRARAILGSPLNLDENRSGVLDFPVSTQAVRPFEFRTTDIEPSSPTQSFLPSKLQQAITSGLSHPRQLLRGRGLSLSSGSLDSIQLVDSINSTSEYSPPILMSRSPLRASRLALVNENITQQMSTMSIKVKGRNSTSGSSALAADKPPRRRNRRTPSQTKIPTKEEKGLLKQRLAAAADEQWQKEFRIKIMQDFDLYNRILRYETQPIHIDVFQLLAPRIGARGQHRDKLVSFLDQQAINFYGYGQRWCRSTYSRLSSSRRTKTV</sequence>
<keyword evidence="3" id="KW-1185">Reference proteome</keyword>
<feature type="compositionally biased region" description="Low complexity" evidence="1">
    <location>
        <begin position="110"/>
        <end position="130"/>
    </location>
</feature>
<feature type="region of interest" description="Disordered" evidence="1">
    <location>
        <begin position="110"/>
        <end position="148"/>
    </location>
</feature>
<dbReference type="OrthoDB" id="5576441at2759"/>
<comment type="caution">
    <text evidence="2">The sequence shown here is derived from an EMBL/GenBank/DDBJ whole genome shotgun (WGS) entry which is preliminary data.</text>
</comment>
<gene>
    <name evidence="2" type="ORF">P691DRAFT_772947</name>
</gene>
<organism evidence="2 3">
    <name type="scientific">Macrolepiota fuliginosa MF-IS2</name>
    <dbReference type="NCBI Taxonomy" id="1400762"/>
    <lineage>
        <taxon>Eukaryota</taxon>
        <taxon>Fungi</taxon>
        <taxon>Dikarya</taxon>
        <taxon>Basidiomycota</taxon>
        <taxon>Agaricomycotina</taxon>
        <taxon>Agaricomycetes</taxon>
        <taxon>Agaricomycetidae</taxon>
        <taxon>Agaricales</taxon>
        <taxon>Agaricineae</taxon>
        <taxon>Agaricaceae</taxon>
        <taxon>Macrolepiota</taxon>
    </lineage>
</organism>
<dbReference type="Proteomes" id="UP000807342">
    <property type="component" value="Unassembled WGS sequence"/>
</dbReference>
<dbReference type="EMBL" id="MU151082">
    <property type="protein sequence ID" value="KAF9451645.1"/>
    <property type="molecule type" value="Genomic_DNA"/>
</dbReference>
<feature type="compositionally biased region" description="Low complexity" evidence="1">
    <location>
        <begin position="74"/>
        <end position="90"/>
    </location>
</feature>
<feature type="region of interest" description="Disordered" evidence="1">
    <location>
        <begin position="227"/>
        <end position="250"/>
    </location>
</feature>
<feature type="compositionally biased region" description="Polar residues" evidence="1">
    <location>
        <begin position="381"/>
        <end position="396"/>
    </location>
</feature>
<evidence type="ECO:0000313" key="3">
    <source>
        <dbReference type="Proteomes" id="UP000807342"/>
    </source>
</evidence>